<dbReference type="AlphaFoldDB" id="A0A9D1RFR9"/>
<dbReference type="EMBL" id="DXGE01000034">
    <property type="protein sequence ID" value="HIW86560.1"/>
    <property type="molecule type" value="Genomic_DNA"/>
</dbReference>
<reference evidence="3" key="1">
    <citation type="journal article" date="2021" name="PeerJ">
        <title>Extensive microbial diversity within the chicken gut microbiome revealed by metagenomics and culture.</title>
        <authorList>
            <person name="Gilroy R."/>
            <person name="Ravi A."/>
            <person name="Getino M."/>
            <person name="Pursley I."/>
            <person name="Horton D.L."/>
            <person name="Alikhan N.F."/>
            <person name="Baker D."/>
            <person name="Gharbi K."/>
            <person name="Hall N."/>
            <person name="Watson M."/>
            <person name="Adriaenssens E.M."/>
            <person name="Foster-Nyarko E."/>
            <person name="Jarju S."/>
            <person name="Secka A."/>
            <person name="Antonio M."/>
            <person name="Oren A."/>
            <person name="Chaudhuri R.R."/>
            <person name="La Ragione R."/>
            <person name="Hildebrand F."/>
            <person name="Pallen M.J."/>
        </authorList>
    </citation>
    <scope>NUCLEOTIDE SEQUENCE</scope>
    <source>
        <strain evidence="3">421</strain>
    </source>
</reference>
<comment type="caution">
    <text evidence="3">The sequence shown here is derived from an EMBL/GenBank/DDBJ whole genome shotgun (WGS) entry which is preliminary data.</text>
</comment>
<protein>
    <submittedName>
        <fullName evidence="3">VanZ family protein</fullName>
    </submittedName>
</protein>
<feature type="transmembrane region" description="Helical" evidence="1">
    <location>
        <begin position="58"/>
        <end position="79"/>
    </location>
</feature>
<keyword evidence="1" id="KW-1133">Transmembrane helix</keyword>
<dbReference type="Proteomes" id="UP000824205">
    <property type="component" value="Unassembled WGS sequence"/>
</dbReference>
<evidence type="ECO:0000313" key="3">
    <source>
        <dbReference type="EMBL" id="HIW86560.1"/>
    </source>
</evidence>
<reference evidence="3" key="2">
    <citation type="submission" date="2021-04" db="EMBL/GenBank/DDBJ databases">
        <authorList>
            <person name="Gilroy R."/>
        </authorList>
    </citation>
    <scope>NUCLEOTIDE SEQUENCE</scope>
    <source>
        <strain evidence="3">421</strain>
    </source>
</reference>
<evidence type="ECO:0000259" key="2">
    <source>
        <dbReference type="Pfam" id="PF04892"/>
    </source>
</evidence>
<name>A0A9D1RFR9_9FIRM</name>
<dbReference type="InterPro" id="IPR006976">
    <property type="entry name" value="VanZ-like"/>
</dbReference>
<accession>A0A9D1RFR9</accession>
<feature type="transmembrane region" description="Helical" evidence="1">
    <location>
        <begin position="173"/>
        <end position="190"/>
    </location>
</feature>
<dbReference type="Pfam" id="PF04892">
    <property type="entry name" value="VanZ"/>
    <property type="match status" value="1"/>
</dbReference>
<evidence type="ECO:0000256" key="1">
    <source>
        <dbReference type="SAM" id="Phobius"/>
    </source>
</evidence>
<keyword evidence="1" id="KW-0812">Transmembrane</keyword>
<evidence type="ECO:0000313" key="4">
    <source>
        <dbReference type="Proteomes" id="UP000824205"/>
    </source>
</evidence>
<feature type="transmembrane region" description="Helical" evidence="1">
    <location>
        <begin position="140"/>
        <end position="161"/>
    </location>
</feature>
<feature type="transmembrane region" description="Helical" evidence="1">
    <location>
        <begin position="104"/>
        <end position="128"/>
    </location>
</feature>
<gene>
    <name evidence="3" type="ORF">IAA48_08715</name>
</gene>
<keyword evidence="1" id="KW-0472">Membrane</keyword>
<sequence>MQKFLHSVSLSIEDVFERYLLAALIITAAGVALMVLGITIAARARGKSIKNELSHSKYAICASGALLLYISVIFNAAVFTRLSQPEQDPFAKVWGGWGITDQTYYYELSSIFNVIIFLPLCTLLFLFFKTALQKNPDIKKLTAIGAGTGFLISCMIEGLQIILRAGTFQVSDLFYNTLGAVLGIFVFIALKKAAESPAFKRAVKKRKKRTDKKL</sequence>
<organism evidence="3 4">
    <name type="scientific">Candidatus Eubacterium faecipullorum</name>
    <dbReference type="NCBI Taxonomy" id="2838571"/>
    <lineage>
        <taxon>Bacteria</taxon>
        <taxon>Bacillati</taxon>
        <taxon>Bacillota</taxon>
        <taxon>Clostridia</taxon>
        <taxon>Eubacteriales</taxon>
        <taxon>Eubacteriaceae</taxon>
        <taxon>Eubacterium</taxon>
    </lineage>
</organism>
<feature type="transmembrane region" description="Helical" evidence="1">
    <location>
        <begin position="20"/>
        <end position="42"/>
    </location>
</feature>
<feature type="domain" description="VanZ-like" evidence="2">
    <location>
        <begin position="84"/>
        <end position="190"/>
    </location>
</feature>
<proteinExistence type="predicted"/>